<name>Q1LG09_CUPMC</name>
<dbReference type="EMBL" id="CP000353">
    <property type="protein sequence ID" value="ABF10917.1"/>
    <property type="molecule type" value="Genomic_DNA"/>
</dbReference>
<dbReference type="KEGG" id="rme:Rmet_4049"/>
<geneLocation type="plasmid" evidence="2 3">
    <name>megaplasmid</name>
</geneLocation>
<evidence type="ECO:0000259" key="1">
    <source>
        <dbReference type="Pfam" id="PF21770"/>
    </source>
</evidence>
<feature type="domain" description="MgtC-like C-terminal" evidence="1">
    <location>
        <begin position="17"/>
        <end position="63"/>
    </location>
</feature>
<dbReference type="Proteomes" id="UP000002429">
    <property type="component" value="Plasmid megaplasmid"/>
</dbReference>
<dbReference type="HOGENOM" id="CLU_2772948_0_0_4"/>
<accession>Q1LG09</accession>
<dbReference type="Pfam" id="PF21770">
    <property type="entry name" value="MgtC_SapB_C"/>
    <property type="match status" value="1"/>
</dbReference>
<dbReference type="RefSeq" id="WP_011518544.1">
    <property type="nucleotide sequence ID" value="NC_007974.2"/>
</dbReference>
<gene>
    <name evidence="2" type="ordered locus">Rmet_4049</name>
</gene>
<keyword evidence="3" id="KW-1185">Reference proteome</keyword>
<evidence type="ECO:0000313" key="2">
    <source>
        <dbReference type="EMBL" id="ABF10917.1"/>
    </source>
</evidence>
<reference evidence="3" key="1">
    <citation type="journal article" date="2010" name="PLoS ONE">
        <title>The complete genome sequence of Cupriavidus metallidurans strain CH34, a master survivalist in harsh and anthropogenic environments.</title>
        <authorList>
            <person name="Janssen P.J."/>
            <person name="Van Houdt R."/>
            <person name="Moors H."/>
            <person name="Monsieurs P."/>
            <person name="Morin N."/>
            <person name="Michaux A."/>
            <person name="Benotmane M.A."/>
            <person name="Leys N."/>
            <person name="Vallaeys T."/>
            <person name="Lapidus A."/>
            <person name="Monchy S."/>
            <person name="Medigue C."/>
            <person name="Taghavi S."/>
            <person name="McCorkle S."/>
            <person name="Dunn J."/>
            <person name="van der Lelie D."/>
            <person name="Mergeay M."/>
        </authorList>
    </citation>
    <scope>NUCLEOTIDE SEQUENCE [LARGE SCALE GENOMIC DNA]</scope>
    <source>
        <strain evidence="3">ATCC 43123 / DSM 2839 / NBRC 102507 / CH34</strain>
    </source>
</reference>
<protein>
    <recommendedName>
        <fullName evidence="1">MgtC-like C-terminal domain-containing protein</fullName>
    </recommendedName>
</protein>
<organism evidence="2 3">
    <name type="scientific">Cupriavidus metallidurans (strain ATCC 43123 / DSM 2839 / NBRC 102507 / CH34)</name>
    <name type="common">Ralstonia metallidurans</name>
    <dbReference type="NCBI Taxonomy" id="266264"/>
    <lineage>
        <taxon>Bacteria</taxon>
        <taxon>Pseudomonadati</taxon>
        <taxon>Pseudomonadota</taxon>
        <taxon>Betaproteobacteria</taxon>
        <taxon>Burkholderiales</taxon>
        <taxon>Burkholderiaceae</taxon>
        <taxon>Cupriavidus</taxon>
    </lineage>
</organism>
<dbReference type="eggNOG" id="COG1285">
    <property type="taxonomic scope" value="Bacteria"/>
</dbReference>
<keyword evidence="2" id="KW-0614">Plasmid</keyword>
<sequence length="69" mass="7135">MKPRRVSGSAVPVPQSRDLEVRAFGDQDVEIEAALVATSADGDALDASVARLGGTSVVSQAFWSASTTE</sequence>
<dbReference type="AlphaFoldDB" id="Q1LG09"/>
<proteinExistence type="predicted"/>
<dbReference type="Gene3D" id="3.30.70.260">
    <property type="match status" value="1"/>
</dbReference>
<dbReference type="InterPro" id="IPR048640">
    <property type="entry name" value="MgtC-like_C"/>
</dbReference>
<evidence type="ECO:0000313" key="3">
    <source>
        <dbReference type="Proteomes" id="UP000002429"/>
    </source>
</evidence>